<dbReference type="AlphaFoldDB" id="A0A7W9W790"/>
<dbReference type="Proteomes" id="UP000520814">
    <property type="component" value="Unassembled WGS sequence"/>
</dbReference>
<dbReference type="Pfam" id="PF20539">
    <property type="entry name" value="DUF6754"/>
    <property type="match status" value="1"/>
</dbReference>
<name>A0A7W9W790_ARMRO</name>
<keyword evidence="1" id="KW-0472">Membrane</keyword>
<dbReference type="EMBL" id="JACHGW010000002">
    <property type="protein sequence ID" value="MBB6050986.1"/>
    <property type="molecule type" value="Genomic_DNA"/>
</dbReference>
<protein>
    <recommendedName>
        <fullName evidence="2">DUF6754 domain-containing protein</fullName>
    </recommendedName>
</protein>
<sequence>MNHATGPAFILLLAMSVVIVMTVVSAQRGKQYFIRRIPGLSAIDEAVGRAVEMGRGILLSTGLSDGIDIITLQALAICANVAASAARYGTRVQMPVYNSAMLPIAEDTISNAYNQAGRGDAYSPDDVRYLSNQQFAYAAGVAGMIQREKFAATFLFGTFFAESLIMAENANMVGAIQVAGTPSTTQVPFFIAACDYVIIGDEYYAATAYLTRQPTLLGSMVGQDRVKIGILAMVVVGALCTSFVKPLQHLFGNLLSDQNVPIGKLLDAPEEGG</sequence>
<proteinExistence type="predicted"/>
<evidence type="ECO:0000259" key="2">
    <source>
        <dbReference type="Pfam" id="PF20539"/>
    </source>
</evidence>
<gene>
    <name evidence="3" type="ORF">HNQ39_002777</name>
</gene>
<comment type="caution">
    <text evidence="3">The sequence shown here is derived from an EMBL/GenBank/DDBJ whole genome shotgun (WGS) entry which is preliminary data.</text>
</comment>
<keyword evidence="1" id="KW-1133">Transmembrane helix</keyword>
<evidence type="ECO:0000313" key="4">
    <source>
        <dbReference type="Proteomes" id="UP000520814"/>
    </source>
</evidence>
<dbReference type="RefSeq" id="WP_184196952.1">
    <property type="nucleotide sequence ID" value="NZ_JACHGW010000002.1"/>
</dbReference>
<feature type="transmembrane region" description="Helical" evidence="1">
    <location>
        <begin position="6"/>
        <end position="26"/>
    </location>
</feature>
<keyword evidence="4" id="KW-1185">Reference proteome</keyword>
<accession>A0A7W9W790</accession>
<evidence type="ECO:0000313" key="3">
    <source>
        <dbReference type="EMBL" id="MBB6050986.1"/>
    </source>
</evidence>
<feature type="transmembrane region" description="Helical" evidence="1">
    <location>
        <begin position="226"/>
        <end position="244"/>
    </location>
</feature>
<organism evidence="3 4">
    <name type="scientific">Armatimonas rosea</name>
    <dbReference type="NCBI Taxonomy" id="685828"/>
    <lineage>
        <taxon>Bacteria</taxon>
        <taxon>Bacillati</taxon>
        <taxon>Armatimonadota</taxon>
        <taxon>Armatimonadia</taxon>
        <taxon>Armatimonadales</taxon>
        <taxon>Armatimonadaceae</taxon>
        <taxon>Armatimonas</taxon>
    </lineage>
</organism>
<dbReference type="InterPro" id="IPR046642">
    <property type="entry name" value="DUF6754"/>
</dbReference>
<reference evidence="3 4" key="1">
    <citation type="submission" date="2020-08" db="EMBL/GenBank/DDBJ databases">
        <title>Genomic Encyclopedia of Type Strains, Phase IV (KMG-IV): sequencing the most valuable type-strain genomes for metagenomic binning, comparative biology and taxonomic classification.</title>
        <authorList>
            <person name="Goeker M."/>
        </authorList>
    </citation>
    <scope>NUCLEOTIDE SEQUENCE [LARGE SCALE GENOMIC DNA]</scope>
    <source>
        <strain evidence="3 4">DSM 23562</strain>
    </source>
</reference>
<evidence type="ECO:0000256" key="1">
    <source>
        <dbReference type="SAM" id="Phobius"/>
    </source>
</evidence>
<feature type="domain" description="DUF6754" evidence="2">
    <location>
        <begin position="8"/>
        <end position="244"/>
    </location>
</feature>
<keyword evidence="1" id="KW-0812">Transmembrane</keyword>